<dbReference type="HOGENOM" id="CLU_2345281_0_0_14"/>
<dbReference type="EMBL" id="CP005074">
    <property type="protein sequence ID" value="AGR41334.1"/>
    <property type="molecule type" value="Genomic_DNA"/>
</dbReference>
<evidence type="ECO:0000313" key="2">
    <source>
        <dbReference type="Proteomes" id="UP000014984"/>
    </source>
</evidence>
<keyword evidence="2" id="KW-1185">Reference proteome</keyword>
<name>S5LU95_9MOLU</name>
<reference evidence="1 2" key="1">
    <citation type="journal article" date="2013" name="Genome Biol. Evol.">
        <title>Comparison of metabolic capacities and inference of gene content evolution in mosquito-associated Spiroplasma diminutum and S. taiwanense.</title>
        <authorList>
            <person name="Lo W.S."/>
            <person name="Ku C."/>
            <person name="Chen L.L."/>
            <person name="Chang T.H."/>
            <person name="Kuo C.H."/>
        </authorList>
    </citation>
    <scope>NUCLEOTIDE SEQUENCE [LARGE SCALE GENOMIC DNA]</scope>
    <source>
        <strain evidence="1">CT-1</strain>
    </source>
</reference>
<protein>
    <submittedName>
        <fullName evidence="1">Uncharacterized protein</fullName>
    </submittedName>
</protein>
<sequence>MLAGKTNNHFATVEASEPGSAVRDKVFKNTIQSGMYKSPSKLTIDKFWNGEKVSGVSYTGATEEFKIIATDLDPNLSAQFETTRLNYQVILPNRKED</sequence>
<dbReference type="PATRIC" id="fig|1276220.3.peg.737"/>
<dbReference type="RefSeq" id="WP_020834473.1">
    <property type="nucleotide sequence ID" value="NC_021846.1"/>
</dbReference>
<dbReference type="STRING" id="1276220.STAIW_v1c07220"/>
<evidence type="ECO:0000313" key="1">
    <source>
        <dbReference type="EMBL" id="AGR41334.1"/>
    </source>
</evidence>
<dbReference type="AlphaFoldDB" id="S5LU95"/>
<gene>
    <name evidence="1" type="ORF">STAIW_v1c07220</name>
</gene>
<accession>S5LU95</accession>
<proteinExistence type="predicted"/>
<dbReference type="KEGG" id="stai:STAIW_v1c07220"/>
<organism evidence="1 2">
    <name type="scientific">Spiroplasma taiwanense CT-1</name>
    <dbReference type="NCBI Taxonomy" id="1276220"/>
    <lineage>
        <taxon>Bacteria</taxon>
        <taxon>Bacillati</taxon>
        <taxon>Mycoplasmatota</taxon>
        <taxon>Mollicutes</taxon>
        <taxon>Entomoplasmatales</taxon>
        <taxon>Spiroplasmataceae</taxon>
        <taxon>Spiroplasma</taxon>
    </lineage>
</organism>
<dbReference type="Proteomes" id="UP000014984">
    <property type="component" value="Chromosome"/>
</dbReference>